<dbReference type="GO" id="GO:0016791">
    <property type="term" value="F:phosphatase activity"/>
    <property type="evidence" value="ECO:0007669"/>
    <property type="project" value="UniProtKB-UniRule"/>
</dbReference>
<evidence type="ECO:0000256" key="2">
    <source>
        <dbReference type="ARBA" id="ARBA00022679"/>
    </source>
</evidence>
<dbReference type="AlphaFoldDB" id="A0A847S3Q5"/>
<feature type="binding site" evidence="11">
    <location>
        <position position="91"/>
    </location>
    <ligand>
        <name>CTP</name>
        <dbReference type="ChEBI" id="CHEBI:37563"/>
    </ligand>
</feature>
<dbReference type="InterPro" id="IPR032828">
    <property type="entry name" value="PolyA_RNA-bd"/>
</dbReference>
<dbReference type="GO" id="GO:0004112">
    <property type="term" value="F:cyclic-nucleotide phosphodiesterase activity"/>
    <property type="evidence" value="ECO:0007669"/>
    <property type="project" value="UniProtKB-UniRule"/>
</dbReference>
<comment type="function">
    <text evidence="11">Catalyzes the addition and repair of the essential 3'-terminal CCA sequence in tRNAs without using a nucleic acid template. Adds these three nucleotides in the order of C, C, and A to the tRNA nucleotide-73, using CTP and ATP as substrates and producing inorganic pyrophosphate. tRNA 3'-terminal CCA addition is required both for tRNA processing and repair. Also involved in tRNA surveillance by mediating tandem CCA addition to generate a CCACCA at the 3' terminus of unstable tRNAs. While stable tRNAs receive only 3'-terminal CCA, unstable tRNAs are marked with CCACCA and rapidly degraded.</text>
</comment>
<dbReference type="EC" id="2.7.7.72" evidence="11"/>
<keyword evidence="11" id="KW-0511">Multifunctional enzyme</keyword>
<comment type="similarity">
    <text evidence="11">Belongs to the tRNA nucleotidyltransferase/poly(A) polymerase family. Bacterial CCA-adding enzyme type 1 subfamily.</text>
</comment>
<dbReference type="HAMAP" id="MF_01261">
    <property type="entry name" value="CCA_bact_type1"/>
    <property type="match status" value="1"/>
</dbReference>
<dbReference type="GO" id="GO:0001680">
    <property type="term" value="P:tRNA 3'-terminal CCA addition"/>
    <property type="evidence" value="ECO:0007669"/>
    <property type="project" value="UniProtKB-UniRule"/>
</dbReference>
<evidence type="ECO:0000256" key="9">
    <source>
        <dbReference type="ARBA" id="ARBA00022842"/>
    </source>
</evidence>
<evidence type="ECO:0000256" key="5">
    <source>
        <dbReference type="ARBA" id="ARBA00022723"/>
    </source>
</evidence>
<feature type="binding site" evidence="11">
    <location>
        <position position="140"/>
    </location>
    <ligand>
        <name>ATP</name>
        <dbReference type="ChEBI" id="CHEBI:30616"/>
    </ligand>
</feature>
<evidence type="ECO:0000313" key="13">
    <source>
        <dbReference type="EMBL" id="NLR76391.1"/>
    </source>
</evidence>
<feature type="binding site" evidence="11">
    <location>
        <position position="137"/>
    </location>
    <ligand>
        <name>ATP</name>
        <dbReference type="ChEBI" id="CHEBI:30616"/>
    </ligand>
</feature>
<keyword evidence="2 11" id="KW-0808">Transferase</keyword>
<dbReference type="PANTHER" id="PTHR47545">
    <property type="entry name" value="MULTIFUNCTIONAL CCA PROTEIN"/>
    <property type="match status" value="1"/>
</dbReference>
<dbReference type="Proteomes" id="UP000587991">
    <property type="component" value="Unassembled WGS sequence"/>
</dbReference>
<comment type="catalytic activity">
    <reaction evidence="11">
        <text>a tRNA precursor + 2 CTP + ATP = a tRNA with a 3' CCA end + 3 diphosphate</text>
        <dbReference type="Rhea" id="RHEA:14433"/>
        <dbReference type="Rhea" id="RHEA-COMP:10465"/>
        <dbReference type="Rhea" id="RHEA-COMP:10468"/>
        <dbReference type="ChEBI" id="CHEBI:30616"/>
        <dbReference type="ChEBI" id="CHEBI:33019"/>
        <dbReference type="ChEBI" id="CHEBI:37563"/>
        <dbReference type="ChEBI" id="CHEBI:74896"/>
        <dbReference type="ChEBI" id="CHEBI:83071"/>
        <dbReference type="EC" id="2.7.7.72"/>
    </reaction>
</comment>
<feature type="binding site" evidence="11">
    <location>
        <position position="8"/>
    </location>
    <ligand>
        <name>CTP</name>
        <dbReference type="ChEBI" id="CHEBI:37563"/>
    </ligand>
</feature>
<dbReference type="InterPro" id="IPR012006">
    <property type="entry name" value="CCA_bact"/>
</dbReference>
<evidence type="ECO:0000256" key="4">
    <source>
        <dbReference type="ARBA" id="ARBA00022695"/>
    </source>
</evidence>
<dbReference type="EMBL" id="JABAIM010000003">
    <property type="protein sequence ID" value="NLR76391.1"/>
    <property type="molecule type" value="Genomic_DNA"/>
</dbReference>
<feature type="binding site" evidence="11">
    <location>
        <position position="11"/>
    </location>
    <ligand>
        <name>CTP</name>
        <dbReference type="ChEBI" id="CHEBI:37563"/>
    </ligand>
</feature>
<evidence type="ECO:0000256" key="10">
    <source>
        <dbReference type="ARBA" id="ARBA00022884"/>
    </source>
</evidence>
<comment type="miscellaneous">
    <text evidence="11">A single active site specifically recognizes both ATP and CTP and is responsible for their addition.</text>
</comment>
<evidence type="ECO:0000256" key="1">
    <source>
        <dbReference type="ARBA" id="ARBA00022596"/>
    </source>
</evidence>
<keyword evidence="10 11" id="KW-0694">RNA-binding</keyword>
<dbReference type="PANTHER" id="PTHR47545:SF1">
    <property type="entry name" value="MULTIFUNCTIONAL CCA PROTEIN"/>
    <property type="match status" value="1"/>
</dbReference>
<evidence type="ECO:0000313" key="14">
    <source>
        <dbReference type="Proteomes" id="UP000587991"/>
    </source>
</evidence>
<dbReference type="InterPro" id="IPR006674">
    <property type="entry name" value="HD_domain"/>
</dbReference>
<feature type="binding site" evidence="11">
    <location>
        <position position="140"/>
    </location>
    <ligand>
        <name>CTP</name>
        <dbReference type="ChEBI" id="CHEBI:37563"/>
    </ligand>
</feature>
<keyword evidence="4 11" id="KW-0548">Nucleotidyltransferase</keyword>
<evidence type="ECO:0000256" key="8">
    <source>
        <dbReference type="ARBA" id="ARBA00022840"/>
    </source>
</evidence>
<keyword evidence="11 13" id="KW-0378">Hydrolase</keyword>
<keyword evidence="7 11" id="KW-0692">RNA repair</keyword>
<proteinExistence type="inferred from homology"/>
<dbReference type="SUPFAM" id="SSF81301">
    <property type="entry name" value="Nucleotidyltransferase"/>
    <property type="match status" value="1"/>
</dbReference>
<dbReference type="InterPro" id="IPR050124">
    <property type="entry name" value="tRNA_CCA-adding_enzyme"/>
</dbReference>
<gene>
    <name evidence="11" type="primary">cca</name>
    <name evidence="13" type="ORF">HF682_14585</name>
</gene>
<dbReference type="GO" id="GO:0004810">
    <property type="term" value="F:CCA tRNA nucleotidyltransferase activity"/>
    <property type="evidence" value="ECO:0007669"/>
    <property type="project" value="UniProtKB-UniRule"/>
</dbReference>
<comment type="domain">
    <text evidence="11">Comprises two domains: an N-terminal domain containing the nucleotidyltransferase activity and a C-terminal HD domain associated with both phosphodiesterase and phosphatase activities.</text>
</comment>
<dbReference type="GO" id="GO:0000049">
    <property type="term" value="F:tRNA binding"/>
    <property type="evidence" value="ECO:0007669"/>
    <property type="project" value="UniProtKB-UniRule"/>
</dbReference>
<feature type="binding site" evidence="11">
    <location>
        <position position="23"/>
    </location>
    <ligand>
        <name>Mg(2+)</name>
        <dbReference type="ChEBI" id="CHEBI:18420"/>
    </ligand>
</feature>
<sequence length="410" mass="44799">MQVYRVGGAVRDRLLGLPVKDHDYVVVGARAEELLSRGFQPVGRDFPVFLHPVSHEEYALARTERKSGSGYTGFVVHADPEVTLEQDLARRDLTINAMAEGADGLLLDPYGGEADLRAGLLRHVSPAFVEDPVRVLRLARFAARFGFQTAPETAVLLQQLVQSGELDHLVAERVWQEFAKGLMEARPSLMIRSLRESGALAVILPELDRLFGVPQPPLHHPEVDSGEHVLLALDLAAEEGASLAVRWAVLLHDLGKGLTDPADWPRHHGHEQAGVPVVSAVCERLKLPAALRELAELVCLLHLQIHRLAELRPSTVLKLLERADAVRRPDRFAELVQACRFDAQGRTGLQQRAYPQQAQWLELQQAARAVDAGAVAKACAKPQAIPQAVHDARLQAVSAILAAQRSGATG</sequence>
<dbReference type="PIRSF" id="PIRSF000813">
    <property type="entry name" value="CCA_bact"/>
    <property type="match status" value="1"/>
</dbReference>
<dbReference type="SUPFAM" id="SSF81891">
    <property type="entry name" value="Poly A polymerase C-terminal region-like"/>
    <property type="match status" value="1"/>
</dbReference>
<dbReference type="Pfam" id="PF01966">
    <property type="entry name" value="HD"/>
    <property type="match status" value="1"/>
</dbReference>
<keyword evidence="9 11" id="KW-0460">Magnesium</keyword>
<keyword evidence="8 11" id="KW-0067">ATP-binding</keyword>
<dbReference type="GO" id="GO:0042245">
    <property type="term" value="P:RNA repair"/>
    <property type="evidence" value="ECO:0007669"/>
    <property type="project" value="UniProtKB-KW"/>
</dbReference>
<feature type="binding site" evidence="11">
    <location>
        <position position="21"/>
    </location>
    <ligand>
        <name>Mg(2+)</name>
        <dbReference type="ChEBI" id="CHEBI:18420"/>
    </ligand>
</feature>
<feature type="binding site" evidence="11">
    <location>
        <position position="91"/>
    </location>
    <ligand>
        <name>ATP</name>
        <dbReference type="ChEBI" id="CHEBI:30616"/>
    </ligand>
</feature>
<evidence type="ECO:0000256" key="3">
    <source>
        <dbReference type="ARBA" id="ARBA00022694"/>
    </source>
</evidence>
<comment type="caution">
    <text evidence="13">The sequence shown here is derived from an EMBL/GenBank/DDBJ whole genome shotgun (WGS) entry which is preliminary data.</text>
</comment>
<dbReference type="CDD" id="cd00077">
    <property type="entry name" value="HDc"/>
    <property type="match status" value="1"/>
</dbReference>
<feature type="binding site" evidence="11">
    <location>
        <position position="8"/>
    </location>
    <ligand>
        <name>ATP</name>
        <dbReference type="ChEBI" id="CHEBI:30616"/>
    </ligand>
</feature>
<comment type="cofactor">
    <cofactor evidence="11">
        <name>Mg(2+)</name>
        <dbReference type="ChEBI" id="CHEBI:18420"/>
    </cofactor>
    <text evidence="11">Magnesium is required for nucleotidyltransferase activity.</text>
</comment>
<feature type="binding site" evidence="11">
    <location>
        <position position="137"/>
    </location>
    <ligand>
        <name>CTP</name>
        <dbReference type="ChEBI" id="CHEBI:37563"/>
    </ligand>
</feature>
<keyword evidence="14" id="KW-1185">Reference proteome</keyword>
<name>A0A847S3Q5_9NEIS</name>
<dbReference type="InterPro" id="IPR002646">
    <property type="entry name" value="PolA_pol_head_dom"/>
</dbReference>
<dbReference type="InterPro" id="IPR043519">
    <property type="entry name" value="NT_sf"/>
</dbReference>
<evidence type="ECO:0000256" key="7">
    <source>
        <dbReference type="ARBA" id="ARBA00022800"/>
    </source>
</evidence>
<comment type="cofactor">
    <cofactor evidence="11">
        <name>Ni(2+)</name>
        <dbReference type="ChEBI" id="CHEBI:49786"/>
    </cofactor>
    <text evidence="11">Nickel for phosphatase activity.</text>
</comment>
<dbReference type="Gene3D" id="3.30.460.10">
    <property type="entry name" value="Beta Polymerase, domain 2"/>
    <property type="match status" value="1"/>
</dbReference>
<evidence type="ECO:0000256" key="11">
    <source>
        <dbReference type="HAMAP-Rule" id="MF_01261"/>
    </source>
</evidence>
<evidence type="ECO:0000259" key="12">
    <source>
        <dbReference type="PROSITE" id="PS51831"/>
    </source>
</evidence>
<keyword evidence="6 11" id="KW-0547">Nucleotide-binding</keyword>
<comment type="catalytic activity">
    <reaction evidence="11">
        <text>a tRNA with a 3' CCA end + 2 CTP + ATP = a tRNA with a 3' CCACCA end + 3 diphosphate</text>
        <dbReference type="Rhea" id="RHEA:76235"/>
        <dbReference type="Rhea" id="RHEA-COMP:10468"/>
        <dbReference type="Rhea" id="RHEA-COMP:18655"/>
        <dbReference type="ChEBI" id="CHEBI:30616"/>
        <dbReference type="ChEBI" id="CHEBI:33019"/>
        <dbReference type="ChEBI" id="CHEBI:37563"/>
        <dbReference type="ChEBI" id="CHEBI:83071"/>
        <dbReference type="ChEBI" id="CHEBI:195187"/>
    </reaction>
</comment>
<accession>A0A847S3Q5</accession>
<dbReference type="PROSITE" id="PS51831">
    <property type="entry name" value="HD"/>
    <property type="match status" value="1"/>
</dbReference>
<dbReference type="NCBIfam" id="NF008137">
    <property type="entry name" value="PRK10885.1"/>
    <property type="match status" value="1"/>
</dbReference>
<keyword evidence="5 11" id="KW-0479">Metal-binding</keyword>
<dbReference type="GO" id="GO:0000287">
    <property type="term" value="F:magnesium ion binding"/>
    <property type="evidence" value="ECO:0007669"/>
    <property type="project" value="UniProtKB-UniRule"/>
</dbReference>
<dbReference type="Pfam" id="PF01743">
    <property type="entry name" value="PolyA_pol"/>
    <property type="match status" value="1"/>
</dbReference>
<protein>
    <recommendedName>
        <fullName evidence="11">Multifunctional CCA protein</fullName>
    </recommendedName>
    <domain>
        <recommendedName>
            <fullName evidence="11">CCA-adding enzyme</fullName>
            <ecNumber evidence="11">2.7.7.72</ecNumber>
        </recommendedName>
        <alternativeName>
            <fullName evidence="11">CCA tRNA nucleotidyltransferase</fullName>
        </alternativeName>
        <alternativeName>
            <fullName evidence="11">tRNA CCA-pyrophosphorylase</fullName>
        </alternativeName>
        <alternativeName>
            <fullName evidence="11">tRNA adenylyl-/cytidylyl-transferase</fullName>
        </alternativeName>
        <alternativeName>
            <fullName evidence="11">tRNA nucleotidyltransferase</fullName>
        </alternativeName>
        <alternativeName>
            <fullName evidence="11">tRNA-NT</fullName>
        </alternativeName>
    </domain>
    <domain>
        <recommendedName>
            <fullName evidence="11">2'-nucleotidase</fullName>
            <ecNumber evidence="11">3.1.3.-</ecNumber>
        </recommendedName>
    </domain>
    <domain>
        <recommendedName>
            <fullName evidence="11">2',3'-cyclic phosphodiesterase</fullName>
            <ecNumber evidence="11">3.1.4.-</ecNumber>
        </recommendedName>
    </domain>
    <domain>
        <recommendedName>
            <fullName evidence="11">Phosphatase</fullName>
        </recommendedName>
    </domain>
</protein>
<dbReference type="EC" id="3.1.3.-" evidence="11"/>
<comment type="subunit">
    <text evidence="11">Monomer. Can also form homodimers and oligomers.</text>
</comment>
<feature type="domain" description="HD" evidence="12">
    <location>
        <begin position="225"/>
        <end position="326"/>
    </location>
</feature>
<keyword evidence="1 11" id="KW-0533">Nickel</keyword>
<dbReference type="InterPro" id="IPR003607">
    <property type="entry name" value="HD/PDEase_dom"/>
</dbReference>
<dbReference type="Gene3D" id="1.10.3090.10">
    <property type="entry name" value="cca-adding enzyme, domain 2"/>
    <property type="match status" value="1"/>
</dbReference>
<feature type="binding site" evidence="11">
    <location>
        <position position="11"/>
    </location>
    <ligand>
        <name>ATP</name>
        <dbReference type="ChEBI" id="CHEBI:30616"/>
    </ligand>
</feature>
<evidence type="ECO:0000256" key="6">
    <source>
        <dbReference type="ARBA" id="ARBA00022741"/>
    </source>
</evidence>
<reference evidence="13 14" key="1">
    <citation type="submission" date="2020-04" db="EMBL/GenBank/DDBJ databases">
        <title>Draft genome of Leeia sp. IMCC25680.</title>
        <authorList>
            <person name="Song J."/>
            <person name="Cho J.-C."/>
        </authorList>
    </citation>
    <scope>NUCLEOTIDE SEQUENCE [LARGE SCALE GENOMIC DNA]</scope>
    <source>
        <strain evidence="13 14">IMCC25680</strain>
    </source>
</reference>
<dbReference type="GO" id="GO:0005524">
    <property type="term" value="F:ATP binding"/>
    <property type="evidence" value="ECO:0007669"/>
    <property type="project" value="UniProtKB-UniRule"/>
</dbReference>
<dbReference type="Pfam" id="PF12627">
    <property type="entry name" value="PolyA_pol_RNAbd"/>
    <property type="match status" value="1"/>
</dbReference>
<keyword evidence="3 11" id="KW-0819">tRNA processing</keyword>
<organism evidence="13 14">
    <name type="scientific">Leeia aquatica</name>
    <dbReference type="NCBI Taxonomy" id="2725557"/>
    <lineage>
        <taxon>Bacteria</taxon>
        <taxon>Pseudomonadati</taxon>
        <taxon>Pseudomonadota</taxon>
        <taxon>Betaproteobacteria</taxon>
        <taxon>Neisseriales</taxon>
        <taxon>Leeiaceae</taxon>
        <taxon>Leeia</taxon>
    </lineage>
</organism>
<dbReference type="EC" id="3.1.4.-" evidence="11"/>